<comment type="similarity">
    <text evidence="2 8">Belongs to the GrpE family.</text>
</comment>
<dbReference type="PROSITE" id="PS01071">
    <property type="entry name" value="GRPE"/>
    <property type="match status" value="1"/>
</dbReference>
<evidence type="ECO:0000256" key="5">
    <source>
        <dbReference type="ARBA" id="ARBA00023016"/>
    </source>
</evidence>
<dbReference type="EMBL" id="BAABME010001017">
    <property type="protein sequence ID" value="GAA0147034.1"/>
    <property type="molecule type" value="Genomic_DNA"/>
</dbReference>
<dbReference type="InterPro" id="IPR000740">
    <property type="entry name" value="GrpE"/>
</dbReference>
<comment type="subunit">
    <text evidence="3">Homodimer.</text>
</comment>
<reference evidence="10 11" key="1">
    <citation type="submission" date="2024-01" db="EMBL/GenBank/DDBJ databases">
        <title>The complete chloroplast genome sequence of Lithospermum erythrorhizon: insights into the phylogenetic relationship among Boraginaceae species and the maternal lineages of purple gromwells.</title>
        <authorList>
            <person name="Okada T."/>
            <person name="Watanabe K."/>
        </authorList>
    </citation>
    <scope>NUCLEOTIDE SEQUENCE [LARGE SCALE GENOMIC DNA]</scope>
</reference>
<evidence type="ECO:0000313" key="10">
    <source>
        <dbReference type="EMBL" id="GAA0147034.1"/>
    </source>
</evidence>
<proteinExistence type="inferred from homology"/>
<dbReference type="SUPFAM" id="SSF51064">
    <property type="entry name" value="Head domain of nucleotide exchange factor GrpE"/>
    <property type="match status" value="1"/>
</dbReference>
<evidence type="ECO:0000256" key="4">
    <source>
        <dbReference type="ARBA" id="ARBA00022490"/>
    </source>
</evidence>
<comment type="caution">
    <text evidence="10">The sequence shown here is derived from an EMBL/GenBank/DDBJ whole genome shotgun (WGS) entry which is preliminary data.</text>
</comment>
<dbReference type="Proteomes" id="UP001454036">
    <property type="component" value="Unassembled WGS sequence"/>
</dbReference>
<dbReference type="GO" id="GO:0006457">
    <property type="term" value="P:protein folding"/>
    <property type="evidence" value="ECO:0007669"/>
    <property type="project" value="InterPro"/>
</dbReference>
<gene>
    <name evidence="10" type="ORF">LIER_06835</name>
</gene>
<dbReference type="NCBIfam" id="NF010741">
    <property type="entry name" value="PRK14143.1"/>
    <property type="match status" value="1"/>
</dbReference>
<dbReference type="Gene3D" id="2.30.22.10">
    <property type="entry name" value="Head domain of nucleotide exchange factor GrpE"/>
    <property type="match status" value="1"/>
</dbReference>
<name>A0AAV3P6A2_LITER</name>
<dbReference type="InterPro" id="IPR009012">
    <property type="entry name" value="GrpE_head"/>
</dbReference>
<evidence type="ECO:0000256" key="3">
    <source>
        <dbReference type="ARBA" id="ARBA00011738"/>
    </source>
</evidence>
<dbReference type="HAMAP" id="MF_01151">
    <property type="entry name" value="GrpE"/>
    <property type="match status" value="1"/>
</dbReference>
<evidence type="ECO:0000256" key="9">
    <source>
        <dbReference type="SAM" id="MobiDB-lite"/>
    </source>
</evidence>
<evidence type="ECO:0000256" key="8">
    <source>
        <dbReference type="RuleBase" id="RU004478"/>
    </source>
</evidence>
<feature type="compositionally biased region" description="Polar residues" evidence="9">
    <location>
        <begin position="241"/>
        <end position="253"/>
    </location>
</feature>
<dbReference type="GO" id="GO:0051087">
    <property type="term" value="F:protein-folding chaperone binding"/>
    <property type="evidence" value="ECO:0007669"/>
    <property type="project" value="InterPro"/>
</dbReference>
<evidence type="ECO:0000256" key="6">
    <source>
        <dbReference type="ARBA" id="ARBA00023186"/>
    </source>
</evidence>
<dbReference type="CDD" id="cd00446">
    <property type="entry name" value="GrpE"/>
    <property type="match status" value="1"/>
</dbReference>
<dbReference type="GO" id="GO:0042803">
    <property type="term" value="F:protein homodimerization activity"/>
    <property type="evidence" value="ECO:0007669"/>
    <property type="project" value="InterPro"/>
</dbReference>
<sequence length="253" mass="28211">MVAFILLIISVSSSNIILMNKPNNRREDESTYENVSSLSTSNLMSILQVYKEAVLIGDVTTTSEIEALICTVEKEKKQLVQKVSAMSVDISSWKEKCIRLQADFDNFRKRSEREGLRVRSNAKGEVIESLLPMVDNFDRARQQLKLETEKEKSINASYLGIYKQLVEIMKSLQVAVVPTVGKPFDPSIHEAIAREESQEFKEGIVIQEVRRGFVLGDRVLRPATVKVSSGPGVKKKGASSNNSLEQSSTVSSL</sequence>
<dbReference type="AlphaFoldDB" id="A0AAV3P6A2"/>
<dbReference type="FunFam" id="2.30.22.10:FF:000001">
    <property type="entry name" value="Protein GrpE"/>
    <property type="match status" value="1"/>
</dbReference>
<comment type="subcellular location">
    <subcellularLocation>
        <location evidence="1">Cytoplasm</location>
    </subcellularLocation>
    <subcellularLocation>
        <location evidence="7">Mitochondrion matrix</location>
    </subcellularLocation>
</comment>
<evidence type="ECO:0000256" key="1">
    <source>
        <dbReference type="ARBA" id="ARBA00004496"/>
    </source>
</evidence>
<keyword evidence="6 7" id="KW-0143">Chaperone</keyword>
<dbReference type="GO" id="GO:0051082">
    <property type="term" value="F:unfolded protein binding"/>
    <property type="evidence" value="ECO:0007669"/>
    <property type="project" value="TreeGrafter"/>
</dbReference>
<comment type="function">
    <text evidence="7">Essential component of the PAM complex, a complex required for the translocation of transit peptide-containing proteins from the inner membrane into the mitochondrial matrix in an ATP-dependent manner.</text>
</comment>
<dbReference type="Gene3D" id="3.90.20.20">
    <property type="match status" value="1"/>
</dbReference>
<dbReference type="GO" id="GO:0005759">
    <property type="term" value="C:mitochondrial matrix"/>
    <property type="evidence" value="ECO:0007669"/>
    <property type="project" value="UniProtKB-SubCell"/>
</dbReference>
<dbReference type="PANTHER" id="PTHR21237:SF40">
    <property type="entry name" value="CELL CYCLE AND APOPTOSIS REGULATOR PROTEIN 2"/>
    <property type="match status" value="1"/>
</dbReference>
<organism evidence="10 11">
    <name type="scientific">Lithospermum erythrorhizon</name>
    <name type="common">Purple gromwell</name>
    <name type="synonym">Lithospermum officinale var. erythrorhizon</name>
    <dbReference type="NCBI Taxonomy" id="34254"/>
    <lineage>
        <taxon>Eukaryota</taxon>
        <taxon>Viridiplantae</taxon>
        <taxon>Streptophyta</taxon>
        <taxon>Embryophyta</taxon>
        <taxon>Tracheophyta</taxon>
        <taxon>Spermatophyta</taxon>
        <taxon>Magnoliopsida</taxon>
        <taxon>eudicotyledons</taxon>
        <taxon>Gunneridae</taxon>
        <taxon>Pentapetalae</taxon>
        <taxon>asterids</taxon>
        <taxon>lamiids</taxon>
        <taxon>Boraginales</taxon>
        <taxon>Boraginaceae</taxon>
        <taxon>Boraginoideae</taxon>
        <taxon>Lithospermeae</taxon>
        <taxon>Lithospermum</taxon>
    </lineage>
</organism>
<evidence type="ECO:0000256" key="2">
    <source>
        <dbReference type="ARBA" id="ARBA00009054"/>
    </source>
</evidence>
<dbReference type="PANTHER" id="PTHR21237">
    <property type="entry name" value="GRPE PROTEIN"/>
    <property type="match status" value="1"/>
</dbReference>
<keyword evidence="4" id="KW-0963">Cytoplasm</keyword>
<keyword evidence="5" id="KW-0346">Stress response</keyword>
<feature type="region of interest" description="Disordered" evidence="9">
    <location>
        <begin position="227"/>
        <end position="253"/>
    </location>
</feature>
<evidence type="ECO:0000256" key="7">
    <source>
        <dbReference type="RuleBase" id="RU000640"/>
    </source>
</evidence>
<keyword evidence="11" id="KW-1185">Reference proteome</keyword>
<dbReference type="SUPFAM" id="SSF58014">
    <property type="entry name" value="Coiled-coil domain of nucleotide exchange factor GrpE"/>
    <property type="match status" value="1"/>
</dbReference>
<dbReference type="Pfam" id="PF01025">
    <property type="entry name" value="GrpE"/>
    <property type="match status" value="1"/>
</dbReference>
<keyword evidence="7" id="KW-0496">Mitochondrion</keyword>
<dbReference type="PRINTS" id="PR00773">
    <property type="entry name" value="GRPEPROTEIN"/>
</dbReference>
<evidence type="ECO:0000313" key="11">
    <source>
        <dbReference type="Proteomes" id="UP001454036"/>
    </source>
</evidence>
<protein>
    <recommendedName>
        <fullName evidence="7">GrpE protein homolog</fullName>
    </recommendedName>
</protein>
<dbReference type="GO" id="GO:0009507">
    <property type="term" value="C:chloroplast"/>
    <property type="evidence" value="ECO:0007669"/>
    <property type="project" value="TreeGrafter"/>
</dbReference>
<accession>A0AAV3P6A2</accession>
<dbReference type="GO" id="GO:0000774">
    <property type="term" value="F:adenyl-nucleotide exchange factor activity"/>
    <property type="evidence" value="ECO:0007669"/>
    <property type="project" value="InterPro"/>
</dbReference>
<dbReference type="InterPro" id="IPR013805">
    <property type="entry name" value="GrpE_CC"/>
</dbReference>